<dbReference type="InterPro" id="IPR017871">
    <property type="entry name" value="ABC_transporter-like_CS"/>
</dbReference>
<dbReference type="GO" id="GO:0005524">
    <property type="term" value="F:ATP binding"/>
    <property type="evidence" value="ECO:0007669"/>
    <property type="project" value="UniProtKB-KW"/>
</dbReference>
<dbReference type="InterPro" id="IPR003593">
    <property type="entry name" value="AAA+_ATPase"/>
</dbReference>
<gene>
    <name evidence="5" type="primary">btuD_30</name>
    <name evidence="5" type="ORF">PAECIP111893_05175</name>
</gene>
<dbReference type="PANTHER" id="PTHR42788:SF13">
    <property type="entry name" value="ALIPHATIC SULFONATES IMPORT ATP-BINDING PROTEIN SSUB"/>
    <property type="match status" value="1"/>
</dbReference>
<evidence type="ECO:0000256" key="2">
    <source>
        <dbReference type="ARBA" id="ARBA00022741"/>
    </source>
</evidence>
<reference evidence="5" key="1">
    <citation type="submission" date="2022-01" db="EMBL/GenBank/DDBJ databases">
        <authorList>
            <person name="Criscuolo A."/>
        </authorList>
    </citation>
    <scope>NUCLEOTIDE SEQUENCE</scope>
    <source>
        <strain evidence="5">CIP111893</strain>
    </source>
</reference>
<keyword evidence="3 5" id="KW-0067">ATP-binding</keyword>
<evidence type="ECO:0000256" key="3">
    <source>
        <dbReference type="ARBA" id="ARBA00022840"/>
    </source>
</evidence>
<sequence length="277" mass="30386">MLQAKSKEIEERDYKEKVIEGNEENPASAKTIVKLKGIRKQYNTGVLAIDHVSLDIQEGEFVSIVGPSGCGKSTLLRIIAGLGDYSAGSLEIASGDANGKGSKDSGLSYVFQDATLMPWRTVIDNVILPLALRKVPKAEREAAAMEKLKMVGLEKYADSYPRQLSGGMKMRVSIARALASGPKLLLMDEPFGALDEMTRFRLNSELLQIWQDTGITVVFVTHNVQEAVFLSTKVVAMRAHPGRIREIVPIEHAYPRGDEFRSSMAFTELSATISSLL</sequence>
<dbReference type="InterPro" id="IPR027417">
    <property type="entry name" value="P-loop_NTPase"/>
</dbReference>
<dbReference type="InterPro" id="IPR003439">
    <property type="entry name" value="ABC_transporter-like_ATP-bd"/>
</dbReference>
<dbReference type="PROSITE" id="PS00211">
    <property type="entry name" value="ABC_TRANSPORTER_1"/>
    <property type="match status" value="1"/>
</dbReference>
<dbReference type="Gene3D" id="3.40.50.300">
    <property type="entry name" value="P-loop containing nucleotide triphosphate hydrolases"/>
    <property type="match status" value="1"/>
</dbReference>
<keyword evidence="2" id="KW-0547">Nucleotide-binding</keyword>
<dbReference type="SMART" id="SM00382">
    <property type="entry name" value="AAA"/>
    <property type="match status" value="1"/>
</dbReference>
<evidence type="ECO:0000259" key="4">
    <source>
        <dbReference type="PROSITE" id="PS50893"/>
    </source>
</evidence>
<dbReference type="Proteomes" id="UP000838686">
    <property type="component" value="Unassembled WGS sequence"/>
</dbReference>
<dbReference type="InterPro" id="IPR050166">
    <property type="entry name" value="ABC_transporter_ATP-bind"/>
</dbReference>
<dbReference type="CDD" id="cd03293">
    <property type="entry name" value="ABC_NrtD_SsuB_transporters"/>
    <property type="match status" value="1"/>
</dbReference>
<dbReference type="PANTHER" id="PTHR42788">
    <property type="entry name" value="TAURINE IMPORT ATP-BINDING PROTEIN-RELATED"/>
    <property type="match status" value="1"/>
</dbReference>
<dbReference type="SUPFAM" id="SSF52540">
    <property type="entry name" value="P-loop containing nucleoside triphosphate hydrolases"/>
    <property type="match status" value="1"/>
</dbReference>
<keyword evidence="6" id="KW-1185">Reference proteome</keyword>
<comment type="caution">
    <text evidence="5">The sequence shown here is derived from an EMBL/GenBank/DDBJ whole genome shotgun (WGS) entry which is preliminary data.</text>
</comment>
<dbReference type="Pfam" id="PF00005">
    <property type="entry name" value="ABC_tran"/>
    <property type="match status" value="1"/>
</dbReference>
<evidence type="ECO:0000313" key="6">
    <source>
        <dbReference type="Proteomes" id="UP000838686"/>
    </source>
</evidence>
<proteinExistence type="predicted"/>
<keyword evidence="1" id="KW-0813">Transport</keyword>
<evidence type="ECO:0000313" key="5">
    <source>
        <dbReference type="EMBL" id="CAH1224780.1"/>
    </source>
</evidence>
<protein>
    <submittedName>
        <fullName evidence="5">Vitamin B12 import ATP-binding protein BtuD</fullName>
    </submittedName>
</protein>
<name>A0ABN8H1P7_9BACL</name>
<organism evidence="5 6">
    <name type="scientific">Paenibacillus plantiphilus</name>
    <dbReference type="NCBI Taxonomy" id="2905650"/>
    <lineage>
        <taxon>Bacteria</taxon>
        <taxon>Bacillati</taxon>
        <taxon>Bacillota</taxon>
        <taxon>Bacilli</taxon>
        <taxon>Bacillales</taxon>
        <taxon>Paenibacillaceae</taxon>
        <taxon>Paenibacillus</taxon>
    </lineage>
</organism>
<dbReference type="PROSITE" id="PS50893">
    <property type="entry name" value="ABC_TRANSPORTER_2"/>
    <property type="match status" value="1"/>
</dbReference>
<dbReference type="RefSeq" id="WP_236347233.1">
    <property type="nucleotide sequence ID" value="NZ_CAKMMF010000048.1"/>
</dbReference>
<dbReference type="EMBL" id="CAKMMF010000048">
    <property type="protein sequence ID" value="CAH1224780.1"/>
    <property type="molecule type" value="Genomic_DNA"/>
</dbReference>
<feature type="domain" description="ABC transporter" evidence="4">
    <location>
        <begin position="33"/>
        <end position="266"/>
    </location>
</feature>
<evidence type="ECO:0000256" key="1">
    <source>
        <dbReference type="ARBA" id="ARBA00022448"/>
    </source>
</evidence>
<accession>A0ABN8H1P7</accession>